<proteinExistence type="inferred from homology"/>
<dbReference type="OrthoDB" id="341511at2759"/>
<feature type="region of interest" description="Disordered" evidence="3">
    <location>
        <begin position="476"/>
        <end position="495"/>
    </location>
</feature>
<dbReference type="GO" id="GO:0031422">
    <property type="term" value="C:RecQ family helicase-topoisomerase III complex"/>
    <property type="evidence" value="ECO:0007669"/>
    <property type="project" value="TreeGrafter"/>
</dbReference>
<protein>
    <recommendedName>
        <fullName evidence="2">RecQ-mediated genome instability protein 1</fullName>
    </recommendedName>
</protein>
<name>A0A7I5EC67_HAECO</name>
<accession>A0A7I5EC67</accession>
<dbReference type="PANTHER" id="PTHR14790">
    <property type="entry name" value="RECQ-MEDIATED GENOME INSTABILITY PROTEIN 1 RMI1"/>
    <property type="match status" value="1"/>
</dbReference>
<dbReference type="Pfam" id="PF08585">
    <property type="entry name" value="RMI1_N_C"/>
    <property type="match status" value="1"/>
</dbReference>
<evidence type="ECO:0000256" key="1">
    <source>
        <dbReference type="ARBA" id="ARBA00006395"/>
    </source>
</evidence>
<evidence type="ECO:0000313" key="7">
    <source>
        <dbReference type="WBParaSite" id="HCON_00138810-00001"/>
    </source>
</evidence>
<feature type="domain" description="RecQ-mediated genome instability protein 1 C-terminal OB-fold" evidence="5">
    <location>
        <begin position="571"/>
        <end position="676"/>
    </location>
</feature>
<keyword evidence="6" id="KW-1185">Reference proteome</keyword>
<dbReference type="GO" id="GO:0000712">
    <property type="term" value="P:resolution of meiotic recombination intermediates"/>
    <property type="evidence" value="ECO:0007669"/>
    <property type="project" value="TreeGrafter"/>
</dbReference>
<dbReference type="InterPro" id="IPR042470">
    <property type="entry name" value="RMI1_N_C_sf"/>
</dbReference>
<comment type="similarity">
    <text evidence="1">Belongs to the RMI1 family.</text>
</comment>
<evidence type="ECO:0000313" key="6">
    <source>
        <dbReference type="Proteomes" id="UP000025227"/>
    </source>
</evidence>
<evidence type="ECO:0000259" key="4">
    <source>
        <dbReference type="Pfam" id="PF08585"/>
    </source>
</evidence>
<dbReference type="InterPro" id="IPR013894">
    <property type="entry name" value="RMI1_OB"/>
</dbReference>
<feature type="domain" description="RecQ mediated genome instability protein 1 OB-fold" evidence="4">
    <location>
        <begin position="80"/>
        <end position="203"/>
    </location>
</feature>
<dbReference type="Gene3D" id="2.40.50.770">
    <property type="entry name" value="RecQ-mediated genome instability protein Rmi1, C-terminal domain"/>
    <property type="match status" value="1"/>
</dbReference>
<dbReference type="InterPro" id="IPR032199">
    <property type="entry name" value="RMI1_C"/>
</dbReference>
<organism evidence="6 7">
    <name type="scientific">Haemonchus contortus</name>
    <name type="common">Barber pole worm</name>
    <dbReference type="NCBI Taxonomy" id="6289"/>
    <lineage>
        <taxon>Eukaryota</taxon>
        <taxon>Metazoa</taxon>
        <taxon>Ecdysozoa</taxon>
        <taxon>Nematoda</taxon>
        <taxon>Chromadorea</taxon>
        <taxon>Rhabditida</taxon>
        <taxon>Rhabditina</taxon>
        <taxon>Rhabditomorpha</taxon>
        <taxon>Strongyloidea</taxon>
        <taxon>Trichostrongylidae</taxon>
        <taxon>Haemonchus</taxon>
    </lineage>
</organism>
<sequence length="686" mass="75956">MEDVASVVFDFFMERHIVLKEEWLSVVLSFLTSSLEGKALTELNDPLRVATLVFEQWKYADLVDSTYPLLKQLSISRDAKKVFVTQPVVLQINSVVDIGAPYHSQFSALVYEFVDNTGFEPLPDMEQRQGLENIEAKPRRMLAFTVSDGESDLRAIEYYSIKSLSLLTKPGSKILLIPPVLCRKGVLLLKPKNIQFLGGDVESHFMIGRPLQVMAEKLNIPIPKSINRSNLREDIVQLKEPREIRTMEEPKDKRENVAAKPVFIPSGPDAPELCDEDYDFDPTEYDQEEALHGNEDFDMEDNNQNDGTIPASNSFEKTIGNSRPAAVFPESASTAESSKRICSKPVAQIPPMKTAESRSKAVSQGPECSIELEETPPDFDAELANFSSAKTSRLCASSSEKEVLLGRNIGANDNFTPASEDIGNTRKRSSSARAQTSLISLCDSQAETSGLKQISCASFDPGRRPIKLGIQGFLKSASPPVRRQTSERGTSSESTRKKVKIEVIDLEDDFEATTSSSSLTQYCGSTQTDPKAVESCSQGNSENELVVKFQKLNVVRIADALRQMRFAVGSCRKTVQAIVLDVVDSLRIVDGMWTMKVSIQDESSDSFMCLIDNPTLTSLIGLTSAEALEVRASSDIERRKDGQRRLGAVEEQLKRLDLLLDVELFSGSRADPVIRGIRTLMQALDL</sequence>
<dbReference type="WBParaSite" id="HCON_00138810-00001">
    <property type="protein sequence ID" value="HCON_00138810-00001"/>
    <property type="gene ID" value="HCON_00138810"/>
</dbReference>
<dbReference type="GO" id="GO:0000166">
    <property type="term" value="F:nucleotide binding"/>
    <property type="evidence" value="ECO:0007669"/>
    <property type="project" value="InterPro"/>
</dbReference>
<evidence type="ECO:0000256" key="3">
    <source>
        <dbReference type="SAM" id="MobiDB-lite"/>
    </source>
</evidence>
<dbReference type="Proteomes" id="UP000025227">
    <property type="component" value="Unplaced"/>
</dbReference>
<dbReference type="Pfam" id="PF16099">
    <property type="entry name" value="RMI1_C"/>
    <property type="match status" value="1"/>
</dbReference>
<dbReference type="PANTHER" id="PTHR14790:SF15">
    <property type="entry name" value="RECQ-MEDIATED GENOME INSTABILITY PROTEIN 1"/>
    <property type="match status" value="1"/>
</dbReference>
<dbReference type="OMA" id="IWEVEFF"/>
<reference evidence="7" key="1">
    <citation type="submission" date="2020-12" db="UniProtKB">
        <authorList>
            <consortium name="WormBaseParasite"/>
        </authorList>
    </citation>
    <scope>IDENTIFICATION</scope>
    <source>
        <strain evidence="7">MHco3</strain>
    </source>
</reference>
<dbReference type="GO" id="GO:0000724">
    <property type="term" value="P:double-strand break repair via homologous recombination"/>
    <property type="evidence" value="ECO:0007669"/>
    <property type="project" value="TreeGrafter"/>
</dbReference>
<dbReference type="AlphaFoldDB" id="A0A7I5EC67"/>
<dbReference type="GO" id="GO:0016604">
    <property type="term" value="C:nuclear body"/>
    <property type="evidence" value="ECO:0007669"/>
    <property type="project" value="TreeGrafter"/>
</dbReference>
<dbReference type="SMART" id="SM01161">
    <property type="entry name" value="DUF1767"/>
    <property type="match status" value="1"/>
</dbReference>
<evidence type="ECO:0000259" key="5">
    <source>
        <dbReference type="Pfam" id="PF16099"/>
    </source>
</evidence>
<evidence type="ECO:0000256" key="2">
    <source>
        <dbReference type="ARBA" id="ARBA00018987"/>
    </source>
</evidence>